<dbReference type="Proteomes" id="UP000280668">
    <property type="component" value="Unassembled WGS sequence"/>
</dbReference>
<evidence type="ECO:0008006" key="4">
    <source>
        <dbReference type="Google" id="ProtNLM"/>
    </source>
</evidence>
<evidence type="ECO:0000313" key="2">
    <source>
        <dbReference type="EMBL" id="ROR71960.1"/>
    </source>
</evidence>
<proteinExistence type="predicted"/>
<dbReference type="EMBL" id="RKHK01000001">
    <property type="protein sequence ID" value="ROR71960.1"/>
    <property type="molecule type" value="Genomic_DNA"/>
</dbReference>
<evidence type="ECO:0000256" key="1">
    <source>
        <dbReference type="SAM" id="Phobius"/>
    </source>
</evidence>
<keyword evidence="1" id="KW-0812">Transmembrane</keyword>
<dbReference type="AlphaFoldDB" id="A0A3N2B9M1"/>
<comment type="caution">
    <text evidence="2">The sequence shown here is derived from an EMBL/GenBank/DDBJ whole genome shotgun (WGS) entry which is preliminary data.</text>
</comment>
<feature type="transmembrane region" description="Helical" evidence="1">
    <location>
        <begin position="146"/>
        <end position="168"/>
    </location>
</feature>
<feature type="transmembrane region" description="Helical" evidence="1">
    <location>
        <begin position="113"/>
        <end position="140"/>
    </location>
</feature>
<feature type="transmembrane region" description="Helical" evidence="1">
    <location>
        <begin position="63"/>
        <end position="88"/>
    </location>
</feature>
<keyword evidence="3" id="KW-1185">Reference proteome</keyword>
<protein>
    <recommendedName>
        <fullName evidence="4">Small multi-drug export protein</fullName>
    </recommendedName>
</protein>
<evidence type="ECO:0000313" key="3">
    <source>
        <dbReference type="Proteomes" id="UP000280668"/>
    </source>
</evidence>
<name>A0A3N2B9M1_9MICO</name>
<reference evidence="2 3" key="1">
    <citation type="submission" date="2018-11" db="EMBL/GenBank/DDBJ databases">
        <title>Sequencing the genomes of 1000 actinobacteria strains.</title>
        <authorList>
            <person name="Klenk H.-P."/>
        </authorList>
    </citation>
    <scope>NUCLEOTIDE SEQUENCE [LARGE SCALE GENOMIC DNA]</scope>
    <source>
        <strain evidence="2 3">DSM 11294</strain>
    </source>
</reference>
<keyword evidence="1" id="KW-0472">Membrane</keyword>
<keyword evidence="1" id="KW-1133">Transmembrane helix</keyword>
<dbReference type="RefSeq" id="WP_245990731.1">
    <property type="nucleotide sequence ID" value="NZ_RKHK01000001.1"/>
</dbReference>
<accession>A0A3N2B9M1</accession>
<organism evidence="2 3">
    <name type="scientific">Bogoriella caseilytica</name>
    <dbReference type="NCBI Taxonomy" id="56055"/>
    <lineage>
        <taxon>Bacteria</taxon>
        <taxon>Bacillati</taxon>
        <taxon>Actinomycetota</taxon>
        <taxon>Actinomycetes</taxon>
        <taxon>Micrococcales</taxon>
        <taxon>Bogoriellaceae</taxon>
        <taxon>Bogoriella</taxon>
    </lineage>
</organism>
<sequence length="178" mass="19236">MLSDFFYDLGVTDALIWLAGQLGGAEWWMQILLLVLGGAIPGIESYNGSFFGTFFGVHPAMAIPSAVIGNLIATLGLVMLLSALRTAATRNRREKEKKDTWVRRRVLRAAERYGVPGACLLGPLTLPSQITAAVLVAIGAKRNQVLLWQAISILLWGVAFGLFGEVILRWIGPDISGA</sequence>
<gene>
    <name evidence="2" type="ORF">EDD31_0299</name>
</gene>